<feature type="transmembrane region" description="Helical" evidence="1">
    <location>
        <begin position="128"/>
        <end position="146"/>
    </location>
</feature>
<organism evidence="2 3">
    <name type="scientific">Limosilactobacillus pontis</name>
    <dbReference type="NCBI Taxonomy" id="35787"/>
    <lineage>
        <taxon>Bacteria</taxon>
        <taxon>Bacillati</taxon>
        <taxon>Bacillota</taxon>
        <taxon>Bacilli</taxon>
        <taxon>Lactobacillales</taxon>
        <taxon>Lactobacillaceae</taxon>
        <taxon>Limosilactobacillus</taxon>
    </lineage>
</organism>
<sequence>MINTKQKMVASNVFHRLGLAALIMVAWIVGFELVTYLIGLAFSHNLTSFLVSLQGIPETLVAFLPVILVAYFLVTPYSDFKWAIQNGISRSTLWQGRLIALLLSSTLVYLVDELLTMAYRPLGDWQEILINFGGLLTMVFTCQAIGNGFSLLNRKWKVIVGIGLPVVAVILLMMLVSGLSNLSTGMLPTYQHDHFVGPLAWVFNLTLSPATPWIVWAIYLAIIIYLTKLFNDHLQLRRD</sequence>
<keyword evidence="1" id="KW-1133">Transmembrane helix</keyword>
<evidence type="ECO:0000256" key="1">
    <source>
        <dbReference type="SAM" id="Phobius"/>
    </source>
</evidence>
<proteinExistence type="predicted"/>
<evidence type="ECO:0000313" key="2">
    <source>
        <dbReference type="EMBL" id="PMB82226.1"/>
    </source>
</evidence>
<keyword evidence="1" id="KW-0472">Membrane</keyword>
<keyword evidence="1" id="KW-0812">Transmembrane</keyword>
<comment type="caution">
    <text evidence="2">The sequence shown here is derived from an EMBL/GenBank/DDBJ whole genome shotgun (WGS) entry which is preliminary data.</text>
</comment>
<feature type="transmembrane region" description="Helical" evidence="1">
    <location>
        <begin position="158"/>
        <end position="179"/>
    </location>
</feature>
<protein>
    <submittedName>
        <fullName evidence="2">Uncharacterized protein</fullName>
    </submittedName>
</protein>
<name>A0A2J6NLZ5_9LACO</name>
<dbReference type="EMBL" id="PNFV01000007">
    <property type="protein sequence ID" value="PMB82226.1"/>
    <property type="molecule type" value="Genomic_DNA"/>
</dbReference>
<dbReference type="RefSeq" id="WP_104688953.1">
    <property type="nucleotide sequence ID" value="NZ_JBKTHY010000007.1"/>
</dbReference>
<reference evidence="2 3" key="1">
    <citation type="submission" date="2017-09" db="EMBL/GenBank/DDBJ databases">
        <title>Bacterial strain isolated from the female urinary microbiota.</title>
        <authorList>
            <person name="Thomas-White K."/>
            <person name="Kumar N."/>
            <person name="Forster S."/>
            <person name="Putonti C."/>
            <person name="Lawley T."/>
            <person name="Wolfe A.J."/>
        </authorList>
    </citation>
    <scope>NUCLEOTIDE SEQUENCE [LARGE SCALE GENOMIC DNA]</scope>
    <source>
        <strain evidence="2 3">UMB0683</strain>
    </source>
</reference>
<evidence type="ECO:0000313" key="3">
    <source>
        <dbReference type="Proteomes" id="UP000239920"/>
    </source>
</evidence>
<feature type="transmembrane region" description="Helical" evidence="1">
    <location>
        <begin position="59"/>
        <end position="77"/>
    </location>
</feature>
<dbReference type="AlphaFoldDB" id="A0A2J6NLZ5"/>
<dbReference type="Proteomes" id="UP000239920">
    <property type="component" value="Unassembled WGS sequence"/>
</dbReference>
<feature type="transmembrane region" description="Helical" evidence="1">
    <location>
        <begin position="98"/>
        <end position="122"/>
    </location>
</feature>
<accession>A0A2J6NLZ5</accession>
<dbReference type="OrthoDB" id="2249484at2"/>
<gene>
    <name evidence="2" type="ORF">CK797_06525</name>
</gene>
<feature type="transmembrane region" description="Helical" evidence="1">
    <location>
        <begin position="20"/>
        <end position="39"/>
    </location>
</feature>